<dbReference type="PANTHER" id="PTHR10648:SF2">
    <property type="entry name" value="SERINE_THREONINE-PROTEIN PHOSPHATASE 2A 65 KDA REGULATORY SUBUNIT A ALPHA ISOFORM"/>
    <property type="match status" value="1"/>
</dbReference>
<dbReference type="GO" id="GO:0005634">
    <property type="term" value="C:nucleus"/>
    <property type="evidence" value="ECO:0007669"/>
    <property type="project" value="TreeGrafter"/>
</dbReference>
<dbReference type="GO" id="GO:0007059">
    <property type="term" value="P:chromosome segregation"/>
    <property type="evidence" value="ECO:0007669"/>
    <property type="project" value="TreeGrafter"/>
</dbReference>
<dbReference type="SUPFAM" id="SSF48371">
    <property type="entry name" value="ARM repeat"/>
    <property type="match status" value="1"/>
</dbReference>
<dbReference type="InterPro" id="IPR054573">
    <property type="entry name" value="PP2A/SF3B1-like_HEAT"/>
</dbReference>
<sequence>MSRLHAWRPLAPGQRLVTPPPPYVGKWECEAEAAAAAHWLASCVGGVKRSQWSFPPQLRLNSIKKLSTIALALGVERTRSELLPFLTDTIYDEDEVLLALAEQLGTFTALVGGPEFVHCLLFCENLSPDCREAVIMGQILPCIKELVSDANQHVKSALASVIMGLSPILGKDNTVEHLLPLFLAQLKDECPEVRLNIISNLDCVNEVIGIRQLSQSLLPAIVELAEDAKWRVRLAIIEYMPLLAGQLVRLGALGGTGRAGLAIIEYMPLLAGQLVRLGALGGTGRYDLVWGQ</sequence>
<evidence type="ECO:0000313" key="5">
    <source>
        <dbReference type="Proteomes" id="UP000504624"/>
    </source>
</evidence>
<name>A0A6J0J8Y0_9PASS</name>
<dbReference type="AlphaFoldDB" id="A0A6J0J8Y0"/>
<dbReference type="InterPro" id="IPR011989">
    <property type="entry name" value="ARM-like"/>
</dbReference>
<feature type="repeat" description="HEAT" evidence="3">
    <location>
        <begin position="139"/>
        <end position="177"/>
    </location>
</feature>
<comment type="similarity">
    <text evidence="2">Belongs to the phosphatase 2A regulatory subunit A family.</text>
</comment>
<proteinExistence type="inferred from homology"/>
<keyword evidence="5" id="KW-1185">Reference proteome</keyword>
<dbReference type="OrthoDB" id="340346at2759"/>
<evidence type="ECO:0000256" key="1">
    <source>
        <dbReference type="ARBA" id="ARBA00022737"/>
    </source>
</evidence>
<dbReference type="PANTHER" id="PTHR10648">
    <property type="entry name" value="SERINE/THREONINE-PROTEIN PHOSPHATASE PP2A 65 KDA REGULATORY SUBUNIT"/>
    <property type="match status" value="1"/>
</dbReference>
<dbReference type="GO" id="GO:0005829">
    <property type="term" value="C:cytosol"/>
    <property type="evidence" value="ECO:0007669"/>
    <property type="project" value="TreeGrafter"/>
</dbReference>
<gene>
    <name evidence="6" type="primary">LOC108510271</name>
</gene>
<protein>
    <submittedName>
        <fullName evidence="6">Serine/threonine-protein phosphatase 2A 65 kDa regulatory subunit A alpha isoform-like</fullName>
    </submittedName>
</protein>
<feature type="domain" description="Phosphatase PP2A regulatory subunit A/Splicing factor 3B subunit 1-like HEAT repeat" evidence="4">
    <location>
        <begin position="78"/>
        <end position="170"/>
    </location>
</feature>
<evidence type="ECO:0000259" key="4">
    <source>
        <dbReference type="Pfam" id="PF22646"/>
    </source>
</evidence>
<dbReference type="InterPro" id="IPR021133">
    <property type="entry name" value="HEAT_type_2"/>
</dbReference>
<dbReference type="RefSeq" id="XP_017695430.1">
    <property type="nucleotide sequence ID" value="XM_017839941.1"/>
</dbReference>
<organism evidence="5 6">
    <name type="scientific">Lepidothrix coronata</name>
    <name type="common">blue-crowned manakin</name>
    <dbReference type="NCBI Taxonomy" id="321398"/>
    <lineage>
        <taxon>Eukaryota</taxon>
        <taxon>Metazoa</taxon>
        <taxon>Chordata</taxon>
        <taxon>Craniata</taxon>
        <taxon>Vertebrata</taxon>
        <taxon>Euteleostomi</taxon>
        <taxon>Archelosauria</taxon>
        <taxon>Archosauria</taxon>
        <taxon>Dinosauria</taxon>
        <taxon>Saurischia</taxon>
        <taxon>Theropoda</taxon>
        <taxon>Coelurosauria</taxon>
        <taxon>Aves</taxon>
        <taxon>Neognathae</taxon>
        <taxon>Neoaves</taxon>
        <taxon>Telluraves</taxon>
        <taxon>Australaves</taxon>
        <taxon>Passeriformes</taxon>
        <taxon>Pipridae</taxon>
        <taxon>Lepidothrix</taxon>
    </lineage>
</organism>
<reference evidence="6" key="1">
    <citation type="submission" date="2025-08" db="UniProtKB">
        <authorList>
            <consortium name="RefSeq"/>
        </authorList>
    </citation>
    <scope>IDENTIFICATION</scope>
</reference>
<dbReference type="GO" id="GO:0019888">
    <property type="term" value="F:protein phosphatase regulator activity"/>
    <property type="evidence" value="ECO:0007669"/>
    <property type="project" value="TreeGrafter"/>
</dbReference>
<keyword evidence="1" id="KW-0677">Repeat</keyword>
<dbReference type="Proteomes" id="UP000504624">
    <property type="component" value="Unplaced"/>
</dbReference>
<dbReference type="InterPro" id="IPR051023">
    <property type="entry name" value="PP2A_Regulatory_Subunit_A"/>
</dbReference>
<feature type="repeat" description="HEAT" evidence="3">
    <location>
        <begin position="178"/>
        <end position="216"/>
    </location>
</feature>
<dbReference type="GO" id="GO:0000159">
    <property type="term" value="C:protein phosphatase type 2A complex"/>
    <property type="evidence" value="ECO:0007669"/>
    <property type="project" value="TreeGrafter"/>
</dbReference>
<dbReference type="GeneID" id="108510271"/>
<feature type="repeat" description="HEAT" evidence="3">
    <location>
        <begin position="217"/>
        <end position="247"/>
    </location>
</feature>
<dbReference type="Pfam" id="PF22646">
    <property type="entry name" value="PPP2R1A-like_HEAT"/>
    <property type="match status" value="1"/>
</dbReference>
<dbReference type="PROSITE" id="PS50077">
    <property type="entry name" value="HEAT_REPEAT"/>
    <property type="match status" value="3"/>
</dbReference>
<dbReference type="InterPro" id="IPR016024">
    <property type="entry name" value="ARM-type_fold"/>
</dbReference>
<evidence type="ECO:0000256" key="2">
    <source>
        <dbReference type="ARBA" id="ARBA00038332"/>
    </source>
</evidence>
<evidence type="ECO:0000313" key="6">
    <source>
        <dbReference type="RefSeq" id="XP_017695430.1"/>
    </source>
</evidence>
<accession>A0A6J0J8Y0</accession>
<dbReference type="Gene3D" id="1.25.10.10">
    <property type="entry name" value="Leucine-rich Repeat Variant"/>
    <property type="match status" value="2"/>
</dbReference>
<evidence type="ECO:0000256" key="3">
    <source>
        <dbReference type="PROSITE-ProRule" id="PRU00103"/>
    </source>
</evidence>